<evidence type="ECO:0000256" key="2">
    <source>
        <dbReference type="ARBA" id="ARBA00022771"/>
    </source>
</evidence>
<evidence type="ECO:0000313" key="7">
    <source>
        <dbReference type="EMBL" id="ETW87130.1"/>
    </source>
</evidence>
<gene>
    <name evidence="7" type="ORF">HETIRDRAFT_437753</name>
</gene>
<feature type="compositionally biased region" description="Low complexity" evidence="5">
    <location>
        <begin position="90"/>
        <end position="101"/>
    </location>
</feature>
<dbReference type="InParanoid" id="W4KP14"/>
<evidence type="ECO:0000259" key="6">
    <source>
        <dbReference type="PROSITE" id="PS50089"/>
    </source>
</evidence>
<name>W4KP14_HETIT</name>
<dbReference type="Gene3D" id="3.30.40.10">
    <property type="entry name" value="Zinc/RING finger domain, C3HC4 (zinc finger)"/>
    <property type="match status" value="1"/>
</dbReference>
<feature type="region of interest" description="Disordered" evidence="5">
    <location>
        <begin position="74"/>
        <end position="144"/>
    </location>
</feature>
<proteinExistence type="predicted"/>
<dbReference type="GeneID" id="20674978"/>
<evidence type="ECO:0000256" key="5">
    <source>
        <dbReference type="SAM" id="MobiDB-lite"/>
    </source>
</evidence>
<keyword evidence="8" id="KW-1185">Reference proteome</keyword>
<evidence type="ECO:0000256" key="3">
    <source>
        <dbReference type="ARBA" id="ARBA00022833"/>
    </source>
</evidence>
<dbReference type="InterPro" id="IPR013083">
    <property type="entry name" value="Znf_RING/FYVE/PHD"/>
</dbReference>
<dbReference type="PANTHER" id="PTHR15710">
    <property type="entry name" value="E3 UBIQUITIN-PROTEIN LIGASE PRAJA"/>
    <property type="match status" value="1"/>
</dbReference>
<reference evidence="7 8" key="1">
    <citation type="journal article" date="2012" name="New Phytol.">
        <title>Insight into trade-off between wood decay and parasitism from the genome of a fungal forest pathogen.</title>
        <authorList>
            <person name="Olson A."/>
            <person name="Aerts A."/>
            <person name="Asiegbu F."/>
            <person name="Belbahri L."/>
            <person name="Bouzid O."/>
            <person name="Broberg A."/>
            <person name="Canback B."/>
            <person name="Coutinho P.M."/>
            <person name="Cullen D."/>
            <person name="Dalman K."/>
            <person name="Deflorio G."/>
            <person name="van Diepen L.T."/>
            <person name="Dunand C."/>
            <person name="Duplessis S."/>
            <person name="Durling M."/>
            <person name="Gonthier P."/>
            <person name="Grimwood J."/>
            <person name="Fossdal C.G."/>
            <person name="Hansson D."/>
            <person name="Henrissat B."/>
            <person name="Hietala A."/>
            <person name="Himmelstrand K."/>
            <person name="Hoffmeister D."/>
            <person name="Hogberg N."/>
            <person name="James T.Y."/>
            <person name="Karlsson M."/>
            <person name="Kohler A."/>
            <person name="Kues U."/>
            <person name="Lee Y.H."/>
            <person name="Lin Y.C."/>
            <person name="Lind M."/>
            <person name="Lindquist E."/>
            <person name="Lombard V."/>
            <person name="Lucas S."/>
            <person name="Lunden K."/>
            <person name="Morin E."/>
            <person name="Murat C."/>
            <person name="Park J."/>
            <person name="Raffaello T."/>
            <person name="Rouze P."/>
            <person name="Salamov A."/>
            <person name="Schmutz J."/>
            <person name="Solheim H."/>
            <person name="Stahlberg J."/>
            <person name="Velez H."/>
            <person name="de Vries R.P."/>
            <person name="Wiebenga A."/>
            <person name="Woodward S."/>
            <person name="Yakovlev I."/>
            <person name="Garbelotto M."/>
            <person name="Martin F."/>
            <person name="Grigoriev I.V."/>
            <person name="Stenlid J."/>
        </authorList>
    </citation>
    <scope>NUCLEOTIDE SEQUENCE [LARGE SCALE GENOMIC DNA]</scope>
    <source>
        <strain evidence="7 8">TC 32-1</strain>
    </source>
</reference>
<dbReference type="SUPFAM" id="SSF57850">
    <property type="entry name" value="RING/U-box"/>
    <property type="match status" value="1"/>
</dbReference>
<dbReference type="SMART" id="SM00184">
    <property type="entry name" value="RING"/>
    <property type="match status" value="1"/>
</dbReference>
<feature type="compositionally biased region" description="Low complexity" evidence="5">
    <location>
        <begin position="316"/>
        <end position="334"/>
    </location>
</feature>
<dbReference type="EMBL" id="KI925454">
    <property type="protein sequence ID" value="ETW87130.1"/>
    <property type="molecule type" value="Genomic_DNA"/>
</dbReference>
<evidence type="ECO:0000256" key="4">
    <source>
        <dbReference type="PROSITE-ProRule" id="PRU00175"/>
    </source>
</evidence>
<keyword evidence="2 4" id="KW-0863">Zinc-finger</keyword>
<dbReference type="AlphaFoldDB" id="W4KP14"/>
<evidence type="ECO:0000256" key="1">
    <source>
        <dbReference type="ARBA" id="ARBA00022723"/>
    </source>
</evidence>
<evidence type="ECO:0000313" key="8">
    <source>
        <dbReference type="Proteomes" id="UP000030671"/>
    </source>
</evidence>
<feature type="compositionally biased region" description="Low complexity" evidence="5">
    <location>
        <begin position="364"/>
        <end position="376"/>
    </location>
</feature>
<sequence length="396" mass="42010">MSSREPLWYCHECHAEMRPLMLPDPHCASCHGTFVEKIEGDADDPRAFQASGPVYDDGSPSPGFDNFLLNMAQLFNPGGPSRQPTGPFDTSTSTTGRPSSPERQTLGGPGFRIEINRSAPGRGGTRNFVLGGPPTLGNSRSDSSRHEINVVRNDENASIAGPLMAQYLLSMLASRSPGGIRGDPFGGLGVNFGEGAESGRWGDYVFNQEALDQIITQIMENSNSSRPVPATEEIMSKLERQVLEEGSPLLERDCAVCKEQFSLGTEDPDEQVVVTLPCKHPFHDGCITPWLKSSGTCPVCRHQLIPQPEHHPPEPGSSSSSSRPSSPGRQSGNAGSSGQGGSGGGVFGSLFNIMSGGNHGSSGGSNNSSSSGGSARSLRRSSGDRQEEDIPGGWWE</sequence>
<organism evidence="7 8">
    <name type="scientific">Heterobasidion irregulare (strain TC 32-1)</name>
    <dbReference type="NCBI Taxonomy" id="747525"/>
    <lineage>
        <taxon>Eukaryota</taxon>
        <taxon>Fungi</taxon>
        <taxon>Dikarya</taxon>
        <taxon>Basidiomycota</taxon>
        <taxon>Agaricomycotina</taxon>
        <taxon>Agaricomycetes</taxon>
        <taxon>Russulales</taxon>
        <taxon>Bondarzewiaceae</taxon>
        <taxon>Heterobasidion</taxon>
        <taxon>Heterobasidion annosum species complex</taxon>
    </lineage>
</organism>
<dbReference type="KEGG" id="hir:HETIRDRAFT_437753"/>
<keyword evidence="1" id="KW-0479">Metal-binding</keyword>
<dbReference type="eggNOG" id="KOG0800">
    <property type="taxonomic scope" value="Eukaryota"/>
</dbReference>
<protein>
    <recommendedName>
        <fullName evidence="6">RING-type domain-containing protein</fullName>
    </recommendedName>
</protein>
<dbReference type="RefSeq" id="XP_009541069.1">
    <property type="nucleotide sequence ID" value="XM_009542774.1"/>
</dbReference>
<dbReference type="Proteomes" id="UP000030671">
    <property type="component" value="Unassembled WGS sequence"/>
</dbReference>
<dbReference type="STRING" id="747525.W4KP14"/>
<dbReference type="PROSITE" id="PS50089">
    <property type="entry name" value="ZF_RING_2"/>
    <property type="match status" value="1"/>
</dbReference>
<dbReference type="HOGENOM" id="CLU_049060_0_0_1"/>
<keyword evidence="3" id="KW-0862">Zinc</keyword>
<dbReference type="Pfam" id="PF13639">
    <property type="entry name" value="zf-RING_2"/>
    <property type="match status" value="1"/>
</dbReference>
<dbReference type="OrthoDB" id="8062037at2759"/>
<accession>W4KP14</accession>
<dbReference type="GO" id="GO:0008270">
    <property type="term" value="F:zinc ion binding"/>
    <property type="evidence" value="ECO:0007669"/>
    <property type="project" value="UniProtKB-KW"/>
</dbReference>
<feature type="region of interest" description="Disordered" evidence="5">
    <location>
        <begin position="306"/>
        <end position="396"/>
    </location>
</feature>
<feature type="domain" description="RING-type" evidence="6">
    <location>
        <begin position="254"/>
        <end position="301"/>
    </location>
</feature>
<feature type="compositionally biased region" description="Gly residues" evidence="5">
    <location>
        <begin position="335"/>
        <end position="347"/>
    </location>
</feature>
<dbReference type="InterPro" id="IPR001841">
    <property type="entry name" value="Znf_RING"/>
</dbReference>